<feature type="compositionally biased region" description="Basic and acidic residues" evidence="4">
    <location>
        <begin position="490"/>
        <end position="500"/>
    </location>
</feature>
<dbReference type="CDD" id="cd14688">
    <property type="entry name" value="bZIP_YAP"/>
    <property type="match status" value="1"/>
</dbReference>
<organism evidence="6 7">
    <name type="scientific">Aaosphaeria arxii CBS 175.79</name>
    <dbReference type="NCBI Taxonomy" id="1450172"/>
    <lineage>
        <taxon>Eukaryota</taxon>
        <taxon>Fungi</taxon>
        <taxon>Dikarya</taxon>
        <taxon>Ascomycota</taxon>
        <taxon>Pezizomycotina</taxon>
        <taxon>Dothideomycetes</taxon>
        <taxon>Pleosporomycetidae</taxon>
        <taxon>Pleosporales</taxon>
        <taxon>Pleosporales incertae sedis</taxon>
        <taxon>Aaosphaeria</taxon>
    </lineage>
</organism>
<dbReference type="InterPro" id="IPR050936">
    <property type="entry name" value="AP-1-like"/>
</dbReference>
<accession>A0A6A5Y7H5</accession>
<dbReference type="GeneID" id="54290876"/>
<evidence type="ECO:0000259" key="5">
    <source>
        <dbReference type="PROSITE" id="PS00036"/>
    </source>
</evidence>
<dbReference type="RefSeq" id="XP_033389585.1">
    <property type="nucleotide sequence ID" value="XM_033533479.1"/>
</dbReference>
<feature type="compositionally biased region" description="Basic and acidic residues" evidence="4">
    <location>
        <begin position="140"/>
        <end position="158"/>
    </location>
</feature>
<dbReference type="GO" id="GO:0001228">
    <property type="term" value="F:DNA-binding transcription activator activity, RNA polymerase II-specific"/>
    <property type="evidence" value="ECO:0007669"/>
    <property type="project" value="TreeGrafter"/>
</dbReference>
<keyword evidence="3" id="KW-0175">Coiled coil</keyword>
<dbReference type="PANTHER" id="PTHR40621">
    <property type="entry name" value="TRANSCRIPTION FACTOR KAPC-RELATED"/>
    <property type="match status" value="1"/>
</dbReference>
<feature type="region of interest" description="Disordered" evidence="4">
    <location>
        <begin position="459"/>
        <end position="541"/>
    </location>
</feature>
<evidence type="ECO:0000313" key="6">
    <source>
        <dbReference type="EMBL" id="KAF2021246.1"/>
    </source>
</evidence>
<reference evidence="6" key="1">
    <citation type="journal article" date="2020" name="Stud. Mycol.">
        <title>101 Dothideomycetes genomes: a test case for predicting lifestyles and emergence of pathogens.</title>
        <authorList>
            <person name="Haridas S."/>
            <person name="Albert R."/>
            <person name="Binder M."/>
            <person name="Bloem J."/>
            <person name="Labutti K."/>
            <person name="Salamov A."/>
            <person name="Andreopoulos B."/>
            <person name="Baker S."/>
            <person name="Barry K."/>
            <person name="Bills G."/>
            <person name="Bluhm B."/>
            <person name="Cannon C."/>
            <person name="Castanera R."/>
            <person name="Culley D."/>
            <person name="Daum C."/>
            <person name="Ezra D."/>
            <person name="Gonzalez J."/>
            <person name="Henrissat B."/>
            <person name="Kuo A."/>
            <person name="Liang C."/>
            <person name="Lipzen A."/>
            <person name="Lutzoni F."/>
            <person name="Magnuson J."/>
            <person name="Mondo S."/>
            <person name="Nolan M."/>
            <person name="Ohm R."/>
            <person name="Pangilinan J."/>
            <person name="Park H.-J."/>
            <person name="Ramirez L."/>
            <person name="Alfaro M."/>
            <person name="Sun H."/>
            <person name="Tritt A."/>
            <person name="Yoshinaga Y."/>
            <person name="Zwiers L.-H."/>
            <person name="Turgeon B."/>
            <person name="Goodwin S."/>
            <person name="Spatafora J."/>
            <person name="Crous P."/>
            <person name="Grigoriev I."/>
        </authorList>
    </citation>
    <scope>NUCLEOTIDE SEQUENCE</scope>
    <source>
        <strain evidence="6">CBS 175.79</strain>
    </source>
</reference>
<feature type="region of interest" description="Disordered" evidence="4">
    <location>
        <begin position="419"/>
        <end position="443"/>
    </location>
</feature>
<feature type="region of interest" description="Disordered" evidence="4">
    <location>
        <begin position="268"/>
        <end position="301"/>
    </location>
</feature>
<dbReference type="GO" id="GO:0090575">
    <property type="term" value="C:RNA polymerase II transcription regulator complex"/>
    <property type="evidence" value="ECO:0007669"/>
    <property type="project" value="TreeGrafter"/>
</dbReference>
<proteinExistence type="predicted"/>
<keyword evidence="2" id="KW-0539">Nucleus</keyword>
<comment type="subcellular location">
    <subcellularLocation>
        <location evidence="1">Nucleus</location>
    </subcellularLocation>
</comment>
<evidence type="ECO:0000256" key="2">
    <source>
        <dbReference type="ARBA" id="ARBA00023242"/>
    </source>
</evidence>
<dbReference type="AlphaFoldDB" id="A0A6A5Y7H5"/>
<name>A0A6A5Y7H5_9PLEO</name>
<feature type="region of interest" description="Disordered" evidence="4">
    <location>
        <begin position="585"/>
        <end position="606"/>
    </location>
</feature>
<feature type="compositionally biased region" description="Low complexity" evidence="4">
    <location>
        <begin position="19"/>
        <end position="49"/>
    </location>
</feature>
<dbReference type="PROSITE" id="PS00036">
    <property type="entry name" value="BZIP_BASIC"/>
    <property type="match status" value="1"/>
</dbReference>
<evidence type="ECO:0000256" key="1">
    <source>
        <dbReference type="ARBA" id="ARBA00004123"/>
    </source>
</evidence>
<feature type="compositionally biased region" description="Polar residues" evidence="4">
    <location>
        <begin position="268"/>
        <end position="279"/>
    </location>
</feature>
<feature type="region of interest" description="Disordered" evidence="4">
    <location>
        <begin position="1"/>
        <end position="158"/>
    </location>
</feature>
<protein>
    <recommendedName>
        <fullName evidence="5">BZIP domain-containing protein</fullName>
    </recommendedName>
</protein>
<gene>
    <name evidence="6" type="ORF">BU24DRAFT_487702</name>
</gene>
<dbReference type="Proteomes" id="UP000799778">
    <property type="component" value="Unassembled WGS sequence"/>
</dbReference>
<dbReference type="GO" id="GO:0000976">
    <property type="term" value="F:transcription cis-regulatory region binding"/>
    <property type="evidence" value="ECO:0007669"/>
    <property type="project" value="InterPro"/>
</dbReference>
<dbReference type="Gene3D" id="1.20.5.170">
    <property type="match status" value="1"/>
</dbReference>
<keyword evidence="7" id="KW-1185">Reference proteome</keyword>
<sequence>MSEDIGPSIVARPSPIPLQQQHRPSPHPQSRSHSTSSASSPTASACASPKPFVHSGGNAKQHHPVHAPSPLSPASDIASRPASSRVLNPAPAPAGPARVTPKIATASSPTTDLPAPSPLGGGPASGSYVVPPRPKPGRKPATDEPASKRKAQNRESQRAFRARKAAKLTEIQSAAETANLQHQQEMNLKEAELTRMQTHVKQMQRELDRLRNEARRSESLIKDMTRERDQWRAKTFERDETIKQLTSRDDSAVGMGWADQSVQGFHNALNASSHSSPSRDSLGPFTPLTSASHDHTPRASDLGCSNCNATAGECACMDELTRYSTSTSALDSVPLARASHRNHSHSVNHNHQANVVNFAEREIDFTAQFSKPKTVRDDKTLSIPFITDPGTATASHDRCGFCTDDSNCLCLDQSLQPTKAEQSAPTQTTNSHSTTGPGTCDDCMRDPKQRAWCQRISQLRSEHRPAGSSPSPKPKSRTASVSSGISPMEPRIDPGPEDGRSSIGCSDAYRLLDGRVPTDREDTDWSGLHPHSPSMRRDTLPAIDPSRKYSALELDTAGVIATLQQTIGPIRPRIEDGQHASIVRLAQDHQRASSSPRVRTMDDSSR</sequence>
<dbReference type="PANTHER" id="PTHR40621:SF7">
    <property type="entry name" value="BZIP DOMAIN-CONTAINING PROTEIN"/>
    <property type="match status" value="1"/>
</dbReference>
<feature type="compositionally biased region" description="Polar residues" evidence="4">
    <location>
        <begin position="419"/>
        <end position="437"/>
    </location>
</feature>
<feature type="coiled-coil region" evidence="3">
    <location>
        <begin position="186"/>
        <end position="234"/>
    </location>
</feature>
<evidence type="ECO:0000256" key="3">
    <source>
        <dbReference type="SAM" id="Coils"/>
    </source>
</evidence>
<dbReference type="OrthoDB" id="5374328at2759"/>
<evidence type="ECO:0000313" key="7">
    <source>
        <dbReference type="Proteomes" id="UP000799778"/>
    </source>
</evidence>
<feature type="domain" description="BZIP" evidence="5">
    <location>
        <begin position="148"/>
        <end position="163"/>
    </location>
</feature>
<feature type="compositionally biased region" description="Basic and acidic residues" evidence="4">
    <location>
        <begin position="510"/>
        <end position="520"/>
    </location>
</feature>
<evidence type="ECO:0000256" key="4">
    <source>
        <dbReference type="SAM" id="MobiDB-lite"/>
    </source>
</evidence>
<dbReference type="EMBL" id="ML978066">
    <property type="protein sequence ID" value="KAF2021246.1"/>
    <property type="molecule type" value="Genomic_DNA"/>
</dbReference>
<dbReference type="InterPro" id="IPR004827">
    <property type="entry name" value="bZIP"/>
</dbReference>